<comment type="function">
    <text evidence="1">Mitochondrial mRNA stabilization factor.</text>
</comment>
<dbReference type="PANTHER" id="PTHR28087">
    <property type="entry name" value="ATPASE SYNTHESIS PROTEIN 25, MITOCHONDRIAL"/>
    <property type="match status" value="1"/>
</dbReference>
<evidence type="ECO:0000313" key="4">
    <source>
        <dbReference type="Proteomes" id="UP001334248"/>
    </source>
</evidence>
<keyword evidence="1" id="KW-0809">Transit peptide</keyword>
<feature type="compositionally biased region" description="Basic and acidic residues" evidence="2">
    <location>
        <begin position="60"/>
        <end position="71"/>
    </location>
</feature>
<dbReference type="GeneID" id="90002804"/>
<keyword evidence="1" id="KW-0999">Mitochondrion inner membrane</keyword>
<feature type="region of interest" description="Disordered" evidence="2">
    <location>
        <begin position="386"/>
        <end position="407"/>
    </location>
</feature>
<comment type="subcellular location">
    <subcellularLocation>
        <location evidence="1">Mitochondrion inner membrane</location>
        <topology evidence="1">Peripheral membrane protein</topology>
        <orientation evidence="1">Matrix side</orientation>
    </subcellularLocation>
</comment>
<keyword evidence="1" id="KW-0496">Mitochondrion</keyword>
<organism evidence="3 4">
    <name type="scientific">Knufia obscura</name>
    <dbReference type="NCBI Taxonomy" id="1635080"/>
    <lineage>
        <taxon>Eukaryota</taxon>
        <taxon>Fungi</taxon>
        <taxon>Dikarya</taxon>
        <taxon>Ascomycota</taxon>
        <taxon>Pezizomycotina</taxon>
        <taxon>Eurotiomycetes</taxon>
        <taxon>Chaetothyriomycetidae</taxon>
        <taxon>Chaetothyriales</taxon>
        <taxon>Trichomeriaceae</taxon>
        <taxon>Knufia</taxon>
    </lineage>
</organism>
<gene>
    <name evidence="3" type="primary">ATP25</name>
    <name evidence="3" type="ORF">PMZ80_009355</name>
</gene>
<accession>A0ABR0RCL9</accession>
<reference evidence="3 4" key="1">
    <citation type="journal article" date="2023" name="Res Sq">
        <title>Genomic and morphological characterization of Knufia obscura isolated from the Mars 2020 spacecraft assembly facility.</title>
        <authorList>
            <person name="Chander A.M."/>
            <person name="Teixeira M.M."/>
            <person name="Singh N.K."/>
            <person name="Williams M.P."/>
            <person name="Parker C.W."/>
            <person name="Leo P."/>
            <person name="Stajich J.E."/>
            <person name="Torok T."/>
            <person name="Tighe S."/>
            <person name="Mason C.E."/>
            <person name="Venkateswaran K."/>
        </authorList>
    </citation>
    <scope>NUCLEOTIDE SEQUENCE [LARGE SCALE GENOMIC DNA]</scope>
    <source>
        <strain evidence="3 4">CCFEE 5817</strain>
    </source>
</reference>
<comment type="similarity">
    <text evidence="1">Belongs to the ATP25 family.</text>
</comment>
<proteinExistence type="inferred from homology"/>
<feature type="region of interest" description="Disordered" evidence="2">
    <location>
        <begin position="41"/>
        <end position="125"/>
    </location>
</feature>
<name>A0ABR0RCL9_9EURO</name>
<comment type="caution">
    <text evidence="3">The sequence shown here is derived from an EMBL/GenBank/DDBJ whole genome shotgun (WGS) entry which is preliminary data.</text>
</comment>
<evidence type="ECO:0000313" key="3">
    <source>
        <dbReference type="EMBL" id="KAK5938385.1"/>
    </source>
</evidence>
<keyword evidence="4" id="KW-1185">Reference proteome</keyword>
<evidence type="ECO:0000256" key="1">
    <source>
        <dbReference type="RuleBase" id="RU367062"/>
    </source>
</evidence>
<dbReference type="PANTHER" id="PTHR28087:SF1">
    <property type="entry name" value="ATPASE SYNTHESIS PROTEIN 25, MITOCHONDRIAL"/>
    <property type="match status" value="1"/>
</dbReference>
<feature type="compositionally biased region" description="Low complexity" evidence="2">
    <location>
        <begin position="76"/>
        <end position="104"/>
    </location>
</feature>
<keyword evidence="1" id="KW-0472">Membrane</keyword>
<dbReference type="RefSeq" id="XP_064726475.1">
    <property type="nucleotide sequence ID" value="XM_064877750.1"/>
</dbReference>
<dbReference type="Proteomes" id="UP001334248">
    <property type="component" value="Unassembled WGS sequence"/>
</dbReference>
<dbReference type="InterPro" id="IPR040152">
    <property type="entry name" value="Atp25"/>
</dbReference>
<sequence length="407" mass="45578">MASAFRGCRACQRRVLDAFTSVAGHPLAAARAPVRSPIARGFQNVSRPGERTFTTWFTGPKDETKQNKDDIPPPQDQQVEPEPPIEQSTSTPSETPDPSMTTSTDPHIPWYLQVQPPTPLSPSESLAPNLAAQEIPPLPANSPAILPSLLNHLSISIGLDHLTILDLRDLSPPSALGANLIMILGTARSEKHLNTSADRFCRWLRNTYKLRPFADGLLGRQELKLKLRRRNKKMKLAQSVGNTLYDGTKGYDDGITTGWICCNVGPVDGVKMPGDEDDVTAEAQDEEQVQDEEMHPVYSAKDQERILEDEAEYKNPADADFQYRGFGSASHAPRIVVQMFTEEKRLEMDLEGLWETRLKRRDDKAERKDRKFEQEMFETSMIEEEIERPEAREGMSEVRPMSAIAAS</sequence>
<dbReference type="EMBL" id="JAVHJV010000013">
    <property type="protein sequence ID" value="KAK5938385.1"/>
    <property type="molecule type" value="Genomic_DNA"/>
</dbReference>
<protein>
    <recommendedName>
        <fullName evidence="1">ATPase synthesis protein 25</fullName>
    </recommendedName>
</protein>
<evidence type="ECO:0000256" key="2">
    <source>
        <dbReference type="SAM" id="MobiDB-lite"/>
    </source>
</evidence>